<dbReference type="KEGG" id="sbae:DSM104329_02975"/>
<dbReference type="RefSeq" id="WP_259310636.1">
    <property type="nucleotide sequence ID" value="NZ_CP087164.1"/>
</dbReference>
<dbReference type="EMBL" id="CP087164">
    <property type="protein sequence ID" value="UGS36568.1"/>
    <property type="molecule type" value="Genomic_DNA"/>
</dbReference>
<dbReference type="InterPro" id="IPR017853">
    <property type="entry name" value="GH"/>
</dbReference>
<keyword evidence="1" id="KW-0732">Signal</keyword>
<dbReference type="SUPFAM" id="SSF51445">
    <property type="entry name" value="(Trans)glycosidases"/>
    <property type="match status" value="1"/>
</dbReference>
<keyword evidence="3" id="KW-1185">Reference proteome</keyword>
<evidence type="ECO:0000256" key="1">
    <source>
        <dbReference type="SAM" id="SignalP"/>
    </source>
</evidence>
<dbReference type="Proteomes" id="UP001162834">
    <property type="component" value="Chromosome"/>
</dbReference>
<protein>
    <recommendedName>
        <fullName evidence="4">Asl1-like glycosyl hydrolase catalytic domain-containing protein</fullName>
    </recommendedName>
</protein>
<dbReference type="Gene3D" id="3.20.20.80">
    <property type="entry name" value="Glycosidases"/>
    <property type="match status" value="1"/>
</dbReference>
<name>A0A9E7C1M0_9ACTN</name>
<organism evidence="2 3">
    <name type="scientific">Capillimicrobium parvum</name>
    <dbReference type="NCBI Taxonomy" id="2884022"/>
    <lineage>
        <taxon>Bacteria</taxon>
        <taxon>Bacillati</taxon>
        <taxon>Actinomycetota</taxon>
        <taxon>Thermoleophilia</taxon>
        <taxon>Solirubrobacterales</taxon>
        <taxon>Capillimicrobiaceae</taxon>
        <taxon>Capillimicrobium</taxon>
    </lineage>
</organism>
<evidence type="ECO:0008006" key="4">
    <source>
        <dbReference type="Google" id="ProtNLM"/>
    </source>
</evidence>
<feature type="chain" id="PRO_5038411724" description="Asl1-like glycosyl hydrolase catalytic domain-containing protein" evidence="1">
    <location>
        <begin position="24"/>
        <end position="313"/>
    </location>
</feature>
<feature type="signal peptide" evidence="1">
    <location>
        <begin position="1"/>
        <end position="23"/>
    </location>
</feature>
<dbReference type="AlphaFoldDB" id="A0A9E7C1M0"/>
<accession>A0A9E7C1M0</accession>
<evidence type="ECO:0000313" key="3">
    <source>
        <dbReference type="Proteomes" id="UP001162834"/>
    </source>
</evidence>
<sequence>MTRHRLRTIAAVTAIAATGTAAAAGTASARPAVPVGISDQSAAMFDSPLFQQTAIKQVRYFVAWNAARHRGELNAVRDYVRSARSHGISVLVHIGTDDFRPRRAHLPTVREYRRDVGRLVRTLRPLGVRDWGAFNEANHPSEPTYRSPKRAARLFVALRSMCGGCRVVALDVLDTRGVTGYIDRFYGAMTPTQRRQASLVGIHNYSDVNRRTTAGTSTIMRAVRTHVRSPHFWLTETGGIVELGSAFRCNERRAANRTTYLFKLLHTYRHAIDRAYIYNWKGTDCRTRMDTGMVNADGTPRPAYTALRRGLRR</sequence>
<reference evidence="2" key="1">
    <citation type="journal article" date="2022" name="Int. J. Syst. Evol. Microbiol.">
        <title>Pseudomonas aegrilactucae sp. nov. and Pseudomonas morbosilactucae sp. nov., pathogens causing bacterial rot of lettuce in Japan.</title>
        <authorList>
            <person name="Sawada H."/>
            <person name="Fujikawa T."/>
            <person name="Satou M."/>
        </authorList>
    </citation>
    <scope>NUCLEOTIDE SEQUENCE</scope>
    <source>
        <strain evidence="2">0166_1</strain>
    </source>
</reference>
<evidence type="ECO:0000313" key="2">
    <source>
        <dbReference type="EMBL" id="UGS36568.1"/>
    </source>
</evidence>
<gene>
    <name evidence="2" type="ORF">DSM104329_02975</name>
</gene>
<proteinExistence type="predicted"/>